<evidence type="ECO:0000259" key="1">
    <source>
        <dbReference type="Pfam" id="PF13264"/>
    </source>
</evidence>
<reference evidence="2 3" key="1">
    <citation type="submission" date="2014-02" db="EMBL/GenBank/DDBJ databases">
        <title>Comparative genomics and transcriptomics to identify genetic mechanisms underlying the emergence of carbapenem resistant Acinetobacter baumannii (CRAb).</title>
        <authorList>
            <person name="Harris A.D."/>
            <person name="Johnson K.J."/>
            <person name="George J."/>
            <person name="Shefchek K."/>
            <person name="Daugherty S.C."/>
            <person name="Parankush S."/>
            <person name="Sadzewicz L."/>
            <person name="Tallon L."/>
            <person name="Sengamalay N."/>
            <person name="Hazen T.H."/>
            <person name="Rasko D.A."/>
        </authorList>
    </citation>
    <scope>NUCLEOTIDE SEQUENCE [LARGE SCALE GENOMIC DNA]</scope>
    <source>
        <strain evidence="2 3">1295743</strain>
    </source>
</reference>
<dbReference type="EMBL" id="JEWH01000011">
    <property type="protein sequence ID" value="EXB06536.1"/>
    <property type="molecule type" value="Genomic_DNA"/>
</dbReference>
<evidence type="ECO:0000313" key="3">
    <source>
        <dbReference type="Proteomes" id="UP000020595"/>
    </source>
</evidence>
<organism evidence="2 3">
    <name type="scientific">Acinetobacter baumannii (strain 1295743)</name>
    <dbReference type="NCBI Taxonomy" id="1310613"/>
    <lineage>
        <taxon>Bacteria</taxon>
        <taxon>Pseudomonadati</taxon>
        <taxon>Pseudomonadota</taxon>
        <taxon>Gammaproteobacteria</taxon>
        <taxon>Moraxellales</taxon>
        <taxon>Moraxellaceae</taxon>
        <taxon>Acinetobacter</taxon>
        <taxon>Acinetobacter calcoaceticus/baumannii complex</taxon>
    </lineage>
</organism>
<dbReference type="InterPro" id="IPR025129">
    <property type="entry name" value="DUF4055"/>
</dbReference>
<dbReference type="Pfam" id="PF13264">
    <property type="entry name" value="DUF4055"/>
    <property type="match status" value="1"/>
</dbReference>
<accession>A0A009I7Y4</accession>
<evidence type="ECO:0000313" key="2">
    <source>
        <dbReference type="EMBL" id="EXB06536.1"/>
    </source>
</evidence>
<dbReference type="PATRIC" id="fig|1310613.3.peg.1266"/>
<gene>
    <name evidence="2" type="ORF">J512_1319</name>
</gene>
<comment type="caution">
    <text evidence="2">The sequence shown here is derived from an EMBL/GenBank/DDBJ whole genome shotgun (WGS) entry which is preliminary data.</text>
</comment>
<dbReference type="Proteomes" id="UP000020595">
    <property type="component" value="Unassembled WGS sequence"/>
</dbReference>
<dbReference type="RefSeq" id="WP_032050954.1">
    <property type="nucleotide sequence ID" value="NZ_JEWH01000011.1"/>
</dbReference>
<protein>
    <recommendedName>
        <fullName evidence="1">DUF4055 domain-containing protein</fullName>
    </recommendedName>
</protein>
<feature type="domain" description="DUF4055" evidence="1">
    <location>
        <begin position="242"/>
        <end position="375"/>
    </location>
</feature>
<name>A0A009I7Y4_ACIB9</name>
<sequence>MTVSTVHPDYAKAMPDWEFMDYALGGERCVKEQGEKLLPKSQGMIMAEEVDPKNKCIYEAFKQRAEYPEWVRDSKRAMIGLVSKLEPDINIVDSRLKPLIEQATTDGFGLKQLFLRVVEAQLSYARCALMLDFDDTGKPYIALYWAKDGINWKEKTVAGRTDLTLSVFKEAHDNSEDEFAHNKECFYRALDINDGKYRSRLFADDNTVIEETYPGLGNKALSFIPVVYVGSMNNTPSIDEMPLMTMAKAAVKYYQLSAEYFQELHLTSHPQPWVSGVDEDKPLRVTGPMAAWQLPQGGQCGYLEIQGVGIEAKRTAMRDQKNAALEAGARVMDIGGAESGEARKARQDDQYSTLYGMVITAAEAIEQVIKYGALWLGLSDKDYRFNVKPDFGSLGFDVNLAKQLYEAVLGNKISMETYWDYIRTGKIPDIEYSQELERIETEMTNSPMTGYVAGVANGNADVTTGTT</sequence>
<dbReference type="AlphaFoldDB" id="A0A009I7Y4"/>
<proteinExistence type="predicted"/>